<evidence type="ECO:0000256" key="1">
    <source>
        <dbReference type="SAM" id="MobiDB-lite"/>
    </source>
</evidence>
<feature type="region of interest" description="Disordered" evidence="1">
    <location>
        <begin position="138"/>
        <end position="212"/>
    </location>
</feature>
<gene>
    <name evidence="2" type="ORF">R1sor_005000</name>
</gene>
<feature type="compositionally biased region" description="Basic and acidic residues" evidence="1">
    <location>
        <begin position="95"/>
        <end position="105"/>
    </location>
</feature>
<feature type="compositionally biased region" description="Acidic residues" evidence="1">
    <location>
        <begin position="163"/>
        <end position="176"/>
    </location>
</feature>
<sequence length="260" mass="28348">MAANTGKEHNLAIQMMQKVIELLDVDSLTKAKKMEMKASLAQAITVIKSENSIISTFQSHLNVTSDLAKMRGHIAKDCPAFKEDEPQQTSPARTPSKEGLEETSKKGSGNSTANQGNQNQAGDGFILVKRRRILKAKDSEHVRLMPGSTAGESDGNTPKLDDIDMEGDITTTEEEQLGNTSYPSRSPNTDSEEERPAGEEMTKTAGQHVEKETASISYPSVFVEAFLKAKSKQEDVSKKNKMPEVTVCGRVQRCKGASCK</sequence>
<comment type="caution">
    <text evidence="2">The sequence shown here is derived from an EMBL/GenBank/DDBJ whole genome shotgun (WGS) entry which is preliminary data.</text>
</comment>
<keyword evidence="3" id="KW-1185">Reference proteome</keyword>
<name>A0ABD3HLT4_9MARC</name>
<reference evidence="2 3" key="1">
    <citation type="submission" date="2024-09" db="EMBL/GenBank/DDBJ databases">
        <title>Chromosome-scale assembly of Riccia sorocarpa.</title>
        <authorList>
            <person name="Paukszto L."/>
        </authorList>
    </citation>
    <scope>NUCLEOTIDE SEQUENCE [LARGE SCALE GENOMIC DNA]</scope>
    <source>
        <strain evidence="2">LP-2024</strain>
        <tissue evidence="2">Aerial parts of the thallus</tissue>
    </source>
</reference>
<evidence type="ECO:0000313" key="2">
    <source>
        <dbReference type="EMBL" id="KAL3691349.1"/>
    </source>
</evidence>
<accession>A0ABD3HLT4</accession>
<feature type="region of interest" description="Disordered" evidence="1">
    <location>
        <begin position="79"/>
        <end position="125"/>
    </location>
</feature>
<feature type="compositionally biased region" description="Basic and acidic residues" evidence="1">
    <location>
        <begin position="194"/>
        <end position="212"/>
    </location>
</feature>
<dbReference type="AlphaFoldDB" id="A0ABD3HLT4"/>
<proteinExistence type="predicted"/>
<organism evidence="2 3">
    <name type="scientific">Riccia sorocarpa</name>
    <dbReference type="NCBI Taxonomy" id="122646"/>
    <lineage>
        <taxon>Eukaryota</taxon>
        <taxon>Viridiplantae</taxon>
        <taxon>Streptophyta</taxon>
        <taxon>Embryophyta</taxon>
        <taxon>Marchantiophyta</taxon>
        <taxon>Marchantiopsida</taxon>
        <taxon>Marchantiidae</taxon>
        <taxon>Marchantiales</taxon>
        <taxon>Ricciaceae</taxon>
        <taxon>Riccia</taxon>
    </lineage>
</organism>
<protein>
    <submittedName>
        <fullName evidence="2">Uncharacterized protein</fullName>
    </submittedName>
</protein>
<evidence type="ECO:0000313" key="3">
    <source>
        <dbReference type="Proteomes" id="UP001633002"/>
    </source>
</evidence>
<dbReference type="EMBL" id="JBJQOH010000003">
    <property type="protein sequence ID" value="KAL3691349.1"/>
    <property type="molecule type" value="Genomic_DNA"/>
</dbReference>
<dbReference type="Proteomes" id="UP001633002">
    <property type="component" value="Unassembled WGS sequence"/>
</dbReference>
<feature type="compositionally biased region" description="Polar residues" evidence="1">
    <location>
        <begin position="106"/>
        <end position="121"/>
    </location>
</feature>
<feature type="compositionally biased region" description="Polar residues" evidence="1">
    <location>
        <begin position="177"/>
        <end position="189"/>
    </location>
</feature>